<feature type="chain" id="PRO_5019612568" description="Phospholipase A1" evidence="17">
    <location>
        <begin position="28"/>
        <end position="421"/>
    </location>
</feature>
<evidence type="ECO:0000256" key="2">
    <source>
        <dbReference type="ARBA" id="ARBA00001604"/>
    </source>
</evidence>
<dbReference type="PROSITE" id="PS51257">
    <property type="entry name" value="PROKAR_LIPOPROTEIN"/>
    <property type="match status" value="1"/>
</dbReference>
<keyword evidence="11 17" id="KW-0442">Lipid degradation</keyword>
<organism evidence="19 20">
    <name type="scientific">Extensimonas vulgaris</name>
    <dbReference type="NCBI Taxonomy" id="1031594"/>
    <lineage>
        <taxon>Bacteria</taxon>
        <taxon>Pseudomonadati</taxon>
        <taxon>Pseudomonadota</taxon>
        <taxon>Betaproteobacteria</taxon>
        <taxon>Burkholderiales</taxon>
        <taxon>Comamonadaceae</taxon>
        <taxon>Extensimonas</taxon>
    </lineage>
</organism>
<keyword evidence="13" id="KW-0472">Membrane</keyword>
<comment type="similarity">
    <text evidence="3 17">Belongs to the phospholipase A1 family.</text>
</comment>
<dbReference type="Pfam" id="PF02253">
    <property type="entry name" value="PLA1"/>
    <property type="match status" value="1"/>
</dbReference>
<evidence type="ECO:0000256" key="7">
    <source>
        <dbReference type="ARBA" id="ARBA00022723"/>
    </source>
</evidence>
<keyword evidence="5" id="KW-1134">Transmembrane beta strand</keyword>
<feature type="active site" description="Proton acceptor" evidence="15">
    <location>
        <position position="286"/>
    </location>
</feature>
<dbReference type="PRINTS" id="PR01486">
    <property type="entry name" value="PHPHLIPASEA1"/>
</dbReference>
<dbReference type="EC" id="3.1.1.4" evidence="17"/>
<evidence type="ECO:0000256" key="17">
    <source>
        <dbReference type="RuleBase" id="RU366027"/>
    </source>
</evidence>
<comment type="caution">
    <text evidence="19">The sequence shown here is derived from an EMBL/GenBank/DDBJ whole genome shotgun (WGS) entry which is preliminary data.</text>
</comment>
<dbReference type="GO" id="GO:0004623">
    <property type="term" value="F:phospholipase A2 activity"/>
    <property type="evidence" value="ECO:0007669"/>
    <property type="project" value="UniProtKB-EC"/>
</dbReference>
<feature type="binding site" description="in dimeric form" evidence="16">
    <location>
        <position position="296"/>
    </location>
    <ligand>
        <name>Ca(2+)</name>
        <dbReference type="ChEBI" id="CHEBI:29108"/>
        <label>1</label>
    </ligand>
</feature>
<dbReference type="AlphaFoldDB" id="A0A369AP23"/>
<evidence type="ECO:0000256" key="9">
    <source>
        <dbReference type="ARBA" id="ARBA00022801"/>
    </source>
</evidence>
<dbReference type="CDD" id="cd00541">
    <property type="entry name" value="OMPLA"/>
    <property type="match status" value="1"/>
</dbReference>
<dbReference type="GO" id="GO:0046872">
    <property type="term" value="F:metal ion binding"/>
    <property type="evidence" value="ECO:0007669"/>
    <property type="project" value="UniProtKB-KW"/>
</dbReference>
<comment type="catalytic activity">
    <reaction evidence="1 17">
        <text>a 1,2-diacyl-sn-glycero-3-phosphocholine + H2O = a 2-acyl-sn-glycero-3-phosphocholine + a fatty acid + H(+)</text>
        <dbReference type="Rhea" id="RHEA:18689"/>
        <dbReference type="ChEBI" id="CHEBI:15377"/>
        <dbReference type="ChEBI" id="CHEBI:15378"/>
        <dbReference type="ChEBI" id="CHEBI:28868"/>
        <dbReference type="ChEBI" id="CHEBI:57643"/>
        <dbReference type="ChEBI" id="CHEBI:57875"/>
        <dbReference type="EC" id="3.1.1.32"/>
    </reaction>
</comment>
<keyword evidence="7 16" id="KW-0479">Metal-binding</keyword>
<evidence type="ECO:0000313" key="20">
    <source>
        <dbReference type="Proteomes" id="UP000252174"/>
    </source>
</evidence>
<feature type="region of interest" description="Disordered" evidence="18">
    <location>
        <begin position="95"/>
        <end position="132"/>
    </location>
</feature>
<evidence type="ECO:0000256" key="16">
    <source>
        <dbReference type="PIRSR" id="PIRSR603187-2"/>
    </source>
</evidence>
<evidence type="ECO:0000256" key="3">
    <source>
        <dbReference type="ARBA" id="ARBA00010525"/>
    </source>
</evidence>
<evidence type="ECO:0000256" key="18">
    <source>
        <dbReference type="SAM" id="MobiDB-lite"/>
    </source>
</evidence>
<proteinExistence type="inferred from homology"/>
<dbReference type="GO" id="GO:0009279">
    <property type="term" value="C:cell outer membrane"/>
    <property type="evidence" value="ECO:0007669"/>
    <property type="project" value="UniProtKB-SubCell"/>
</dbReference>
<evidence type="ECO:0000256" key="13">
    <source>
        <dbReference type="ARBA" id="ARBA00023136"/>
    </source>
</evidence>
<evidence type="ECO:0000313" key="19">
    <source>
        <dbReference type="EMBL" id="RCX10813.1"/>
    </source>
</evidence>
<dbReference type="EMBL" id="QPJU01000002">
    <property type="protein sequence ID" value="RCX10813.1"/>
    <property type="molecule type" value="Genomic_DNA"/>
</dbReference>
<accession>A0A369AP23</accession>
<dbReference type="InterPro" id="IPR036541">
    <property type="entry name" value="PLipase_A1_sf"/>
</dbReference>
<feature type="binding site" description="in dimeric form" evidence="16">
    <location>
        <position position="249"/>
    </location>
    <ligand>
        <name>Ca(2+)</name>
        <dbReference type="ChEBI" id="CHEBI:29108"/>
        <label>1</label>
    </ligand>
</feature>
<keyword evidence="9 17" id="KW-0378">Hydrolase</keyword>
<dbReference type="InterPro" id="IPR003187">
    <property type="entry name" value="PLipase_A1"/>
</dbReference>
<evidence type="ECO:0000256" key="11">
    <source>
        <dbReference type="ARBA" id="ARBA00022963"/>
    </source>
</evidence>
<comment type="subunit">
    <text evidence="4 17">Homodimer; dimerization is reversible, and the dimeric form is the active one.</text>
</comment>
<dbReference type="SUPFAM" id="SSF56931">
    <property type="entry name" value="Outer membrane phospholipase A (OMPLA)"/>
    <property type="match status" value="1"/>
</dbReference>
<dbReference type="RefSeq" id="WP_114482398.1">
    <property type="nucleotide sequence ID" value="NZ_QPJU01000002.1"/>
</dbReference>
<evidence type="ECO:0000256" key="1">
    <source>
        <dbReference type="ARBA" id="ARBA00000111"/>
    </source>
</evidence>
<feature type="compositionally biased region" description="Low complexity" evidence="18">
    <location>
        <begin position="97"/>
        <end position="118"/>
    </location>
</feature>
<feature type="binding site" description="in dimeric form" evidence="16">
    <location>
        <position position="332"/>
    </location>
    <ligand>
        <name>Ca(2+)</name>
        <dbReference type="ChEBI" id="CHEBI:29108"/>
        <label>1</label>
    </ligand>
</feature>
<evidence type="ECO:0000256" key="5">
    <source>
        <dbReference type="ARBA" id="ARBA00022452"/>
    </source>
</evidence>
<dbReference type="EC" id="3.1.1.32" evidence="17"/>
<evidence type="ECO:0000256" key="12">
    <source>
        <dbReference type="ARBA" id="ARBA00023098"/>
    </source>
</evidence>
<sequence length="421" mass="45812">MSAARLLCGWLTLTGCVGALAPAAARAQAPAAPALEPASEPAPASSRLPSPSASPSIATPGPAANAAAWQRCTALPDDTARLACFDQWAGQQAWQRAPTQSTAAAGSPPASAARSPTTPASPTPADLPPTPEPILVQVDGCRDTHYSLLARFWELEPGSSCGVFRFRGYRPITVSVVGANTVNDQPSSPAPGHTATPVNYRRTEMRLQLSVRTKLAQGLLTPDASQRLDSLWFGYTQQSYWQLFSGDISRPFRNTDHEPEVVYVYPTDAQLPGGWRWRYSGVGLVHQSNGQSLPLSRSWNRVYLMTGVELDTRWAVTARVWHRIAENATNDDNPGISNYVGRAELQATWNPDQVNTYIATLRNSFGSAWRGSARLEWQHTLGEKQSNLRLHTQLFSGYGDSLVDYNRKRTVLSLGVSLVDF</sequence>
<evidence type="ECO:0000256" key="4">
    <source>
        <dbReference type="ARBA" id="ARBA00011702"/>
    </source>
</evidence>
<evidence type="ECO:0000256" key="10">
    <source>
        <dbReference type="ARBA" id="ARBA00022837"/>
    </source>
</evidence>
<keyword evidence="10 16" id="KW-0106">Calcium</keyword>
<protein>
    <recommendedName>
        <fullName evidence="17">Phospholipase A1</fullName>
        <ecNumber evidence="17">3.1.1.32</ecNumber>
        <ecNumber evidence="17">3.1.1.4</ecNumber>
    </recommendedName>
    <alternativeName>
        <fullName evidence="17">Phosphatidylcholine 1-acylhydrolase</fullName>
    </alternativeName>
</protein>
<dbReference type="GO" id="GO:0008970">
    <property type="term" value="F:phospholipase A1 activity"/>
    <property type="evidence" value="ECO:0007669"/>
    <property type="project" value="UniProtKB-EC"/>
</dbReference>
<dbReference type="Gene3D" id="2.40.230.10">
    <property type="entry name" value="Phospholipase A1"/>
    <property type="match status" value="1"/>
</dbReference>
<comment type="catalytic activity">
    <reaction evidence="2 17">
        <text>a 1,2-diacyl-sn-glycero-3-phosphocholine + H2O = a 1-acyl-sn-glycero-3-phosphocholine + a fatty acid + H(+)</text>
        <dbReference type="Rhea" id="RHEA:15801"/>
        <dbReference type="ChEBI" id="CHEBI:15377"/>
        <dbReference type="ChEBI" id="CHEBI:15378"/>
        <dbReference type="ChEBI" id="CHEBI:28868"/>
        <dbReference type="ChEBI" id="CHEBI:57643"/>
        <dbReference type="ChEBI" id="CHEBI:58168"/>
        <dbReference type="EC" id="3.1.1.4"/>
    </reaction>
</comment>
<keyword evidence="12 17" id="KW-0443">Lipid metabolism</keyword>
<comment type="subcellular location">
    <subcellularLocation>
        <location evidence="17">Cell outer membrane</location>
        <topology evidence="17">Multi-pass membrane protein</topology>
    </subcellularLocation>
    <text evidence="17">One of the very few enzymes located there.</text>
</comment>
<feature type="active site" description="Nucleophile" evidence="15">
    <location>
        <position position="288"/>
    </location>
</feature>
<evidence type="ECO:0000256" key="8">
    <source>
        <dbReference type="ARBA" id="ARBA00022729"/>
    </source>
</evidence>
<dbReference type="PANTHER" id="PTHR40457:SF1">
    <property type="entry name" value="PHOSPHOLIPASE A1"/>
    <property type="match status" value="1"/>
</dbReference>
<dbReference type="OrthoDB" id="188433at2"/>
<keyword evidence="8 17" id="KW-0732">Signal</keyword>
<reference evidence="19 20" key="1">
    <citation type="submission" date="2018-07" db="EMBL/GenBank/DDBJ databases">
        <title>Genomic Encyclopedia of Type Strains, Phase IV (KMG-IV): sequencing the most valuable type-strain genomes for metagenomic binning, comparative biology and taxonomic classification.</title>
        <authorList>
            <person name="Goeker M."/>
        </authorList>
    </citation>
    <scope>NUCLEOTIDE SEQUENCE [LARGE SCALE GENOMIC DNA]</scope>
    <source>
        <strain evidence="19 20">DSM 100911</strain>
    </source>
</reference>
<dbReference type="Proteomes" id="UP000252174">
    <property type="component" value="Unassembled WGS sequence"/>
</dbReference>
<dbReference type="GO" id="GO:0016042">
    <property type="term" value="P:lipid catabolic process"/>
    <property type="evidence" value="ECO:0007669"/>
    <property type="project" value="UniProtKB-KW"/>
</dbReference>
<comment type="cofactor">
    <cofactor evidence="17">
        <name>Ca(2+)</name>
        <dbReference type="ChEBI" id="CHEBI:29108"/>
    </cofactor>
    <text evidence="17">Binds 1 Ca(2+) ion per monomer. In the dimeric form the Ca(2+) is bound by different amino acids with binding of each Ca(2+) shared with ligands coming from each monomer. The Ca(2+) ion may have a role in catalysis.</text>
</comment>
<evidence type="ECO:0000256" key="15">
    <source>
        <dbReference type="PIRSR" id="PIRSR603187-1"/>
    </source>
</evidence>
<gene>
    <name evidence="19" type="ORF">DFR45_102215</name>
</gene>
<name>A0A369AP23_9BURK</name>
<dbReference type="PANTHER" id="PTHR40457">
    <property type="entry name" value="PHOSPHOLIPASE A1"/>
    <property type="match status" value="1"/>
</dbReference>
<feature type="compositionally biased region" description="Pro residues" evidence="18">
    <location>
        <begin position="119"/>
        <end position="132"/>
    </location>
</feature>
<feature type="region of interest" description="Disordered" evidence="18">
    <location>
        <begin position="32"/>
        <end position="62"/>
    </location>
</feature>
<keyword evidence="6" id="KW-0812">Transmembrane</keyword>
<keyword evidence="14 17" id="KW-0998">Cell outer membrane</keyword>
<keyword evidence="20" id="KW-1185">Reference proteome</keyword>
<feature type="signal peptide" evidence="17">
    <location>
        <begin position="1"/>
        <end position="27"/>
    </location>
</feature>
<evidence type="ECO:0000256" key="6">
    <source>
        <dbReference type="ARBA" id="ARBA00022692"/>
    </source>
</evidence>
<comment type="function">
    <text evidence="17">Hydrolysis of phosphatidylcholine with phospholipase A2 (EC 3.1.1.4) and phospholipase A1 (EC 3.1.1.32) activities.</text>
</comment>
<evidence type="ECO:0000256" key="14">
    <source>
        <dbReference type="ARBA" id="ARBA00023237"/>
    </source>
</evidence>